<accession>A0A3A9WYI9</accession>
<evidence type="ECO:0000256" key="3">
    <source>
        <dbReference type="ARBA" id="ARBA00023125"/>
    </source>
</evidence>
<keyword evidence="2" id="KW-0805">Transcription regulation</keyword>
<dbReference type="Proteomes" id="UP000275024">
    <property type="component" value="Unassembled WGS sequence"/>
</dbReference>
<dbReference type="EMBL" id="RBDY01000001">
    <property type="protein sequence ID" value="RKN27359.1"/>
    <property type="molecule type" value="Genomic_DNA"/>
</dbReference>
<dbReference type="Pfam" id="PF00196">
    <property type="entry name" value="GerE"/>
    <property type="match status" value="1"/>
</dbReference>
<protein>
    <submittedName>
        <fullName evidence="8">DNA-binding response regulator</fullName>
    </submittedName>
</protein>
<keyword evidence="4" id="KW-0804">Transcription</keyword>
<dbReference type="Gene3D" id="3.40.50.2300">
    <property type="match status" value="1"/>
</dbReference>
<reference evidence="10 11" key="1">
    <citation type="submission" date="2018-09" db="EMBL/GenBank/DDBJ databases">
        <title>Streptomyces sp. nov. DS1-2, an endophytic actinomycete isolated from roots of Dendrobium scabrilingue.</title>
        <authorList>
            <person name="Kuncharoen N."/>
            <person name="Kudo T."/>
            <person name="Ohkuma M."/>
            <person name="Yuki M."/>
            <person name="Tanasupawat S."/>
        </authorList>
    </citation>
    <scope>NUCLEOTIDE SEQUENCE [LARGE SCALE GENOMIC DNA]</scope>
    <source>
        <strain evidence="8 11">AZ1-7</strain>
        <strain evidence="9 10">DS1-2</strain>
    </source>
</reference>
<keyword evidence="10" id="KW-1185">Reference proteome</keyword>
<evidence type="ECO:0000313" key="8">
    <source>
        <dbReference type="EMBL" id="RKN12876.1"/>
    </source>
</evidence>
<dbReference type="GO" id="GO:0003677">
    <property type="term" value="F:DNA binding"/>
    <property type="evidence" value="ECO:0007669"/>
    <property type="project" value="UniProtKB-KW"/>
</dbReference>
<evidence type="ECO:0000313" key="11">
    <source>
        <dbReference type="Proteomes" id="UP000275024"/>
    </source>
</evidence>
<dbReference type="SMART" id="SM00421">
    <property type="entry name" value="HTH_LUXR"/>
    <property type="match status" value="1"/>
</dbReference>
<dbReference type="CDD" id="cd06170">
    <property type="entry name" value="LuxR_C_like"/>
    <property type="match status" value="1"/>
</dbReference>
<feature type="modified residue" description="4-aspartylphosphate" evidence="5">
    <location>
        <position position="60"/>
    </location>
</feature>
<dbReference type="SUPFAM" id="SSF46894">
    <property type="entry name" value="C-terminal effector domain of the bipartite response regulators"/>
    <property type="match status" value="1"/>
</dbReference>
<dbReference type="PROSITE" id="PS00622">
    <property type="entry name" value="HTH_LUXR_1"/>
    <property type="match status" value="1"/>
</dbReference>
<feature type="domain" description="HTH luxR-type" evidence="6">
    <location>
        <begin position="160"/>
        <end position="225"/>
    </location>
</feature>
<organism evidence="8 11">
    <name type="scientific">Streptomyces radicis</name>
    <dbReference type="NCBI Taxonomy" id="1750517"/>
    <lineage>
        <taxon>Bacteria</taxon>
        <taxon>Bacillati</taxon>
        <taxon>Actinomycetota</taxon>
        <taxon>Actinomycetes</taxon>
        <taxon>Kitasatosporales</taxon>
        <taxon>Streptomycetaceae</taxon>
        <taxon>Streptomyces</taxon>
    </lineage>
</organism>
<dbReference type="RefSeq" id="WP_120694727.1">
    <property type="nucleotide sequence ID" value="NZ_RBDX01000001.1"/>
</dbReference>
<dbReference type="Pfam" id="PF00072">
    <property type="entry name" value="Response_reg"/>
    <property type="match status" value="1"/>
</dbReference>
<evidence type="ECO:0000313" key="10">
    <source>
        <dbReference type="Proteomes" id="UP000268652"/>
    </source>
</evidence>
<dbReference type="CDD" id="cd17535">
    <property type="entry name" value="REC_NarL-like"/>
    <property type="match status" value="1"/>
</dbReference>
<dbReference type="InterPro" id="IPR016032">
    <property type="entry name" value="Sig_transdc_resp-reg_C-effctor"/>
</dbReference>
<feature type="domain" description="Response regulatory" evidence="7">
    <location>
        <begin position="9"/>
        <end position="129"/>
    </location>
</feature>
<name>A0A3A9WYI9_9ACTN</name>
<dbReference type="SUPFAM" id="SSF52172">
    <property type="entry name" value="CheY-like"/>
    <property type="match status" value="1"/>
</dbReference>
<evidence type="ECO:0000313" key="9">
    <source>
        <dbReference type="EMBL" id="RKN27359.1"/>
    </source>
</evidence>
<dbReference type="InterPro" id="IPR000792">
    <property type="entry name" value="Tscrpt_reg_LuxR_C"/>
</dbReference>
<dbReference type="PANTHER" id="PTHR43214">
    <property type="entry name" value="TWO-COMPONENT RESPONSE REGULATOR"/>
    <property type="match status" value="1"/>
</dbReference>
<dbReference type="PROSITE" id="PS50043">
    <property type="entry name" value="HTH_LUXR_2"/>
    <property type="match status" value="1"/>
</dbReference>
<sequence length="227" mass="23996">MAVAHARISVVIADDEPVVREGLRLILETQRDLAVVGGAGDGHEAVQLCVELRPDVLLLDVRMPSGDGIWVLGELADKRLLGGDGTRVLMLTTFSADEYIDEALGAGASGFLLKSSSYEEVLSGVRATARGDGSLSPSVARRVIDGYVASRASRPVDASDAARLVGLTGRERSVLELVGEGLNNLEIAERLAVSEHTVKSHVSRLLAKTGCRDRGQAAALARRSQGF</sequence>
<keyword evidence="3 8" id="KW-0238">DNA-binding</keyword>
<gene>
    <name evidence="9" type="ORF">D7318_00090</name>
    <name evidence="8" type="ORF">D7319_02805</name>
</gene>
<dbReference type="InterPro" id="IPR058245">
    <property type="entry name" value="NreC/VraR/RcsB-like_REC"/>
</dbReference>
<dbReference type="EMBL" id="RBDX01000001">
    <property type="protein sequence ID" value="RKN12876.1"/>
    <property type="molecule type" value="Genomic_DNA"/>
</dbReference>
<dbReference type="PROSITE" id="PS50110">
    <property type="entry name" value="RESPONSE_REGULATORY"/>
    <property type="match status" value="1"/>
</dbReference>
<evidence type="ECO:0000259" key="7">
    <source>
        <dbReference type="PROSITE" id="PS50110"/>
    </source>
</evidence>
<evidence type="ECO:0000259" key="6">
    <source>
        <dbReference type="PROSITE" id="PS50043"/>
    </source>
</evidence>
<dbReference type="InterPro" id="IPR001789">
    <property type="entry name" value="Sig_transdc_resp-reg_receiver"/>
</dbReference>
<dbReference type="GO" id="GO:0006355">
    <property type="term" value="P:regulation of DNA-templated transcription"/>
    <property type="evidence" value="ECO:0007669"/>
    <property type="project" value="InterPro"/>
</dbReference>
<dbReference type="AlphaFoldDB" id="A0A3A9WYI9"/>
<evidence type="ECO:0000256" key="2">
    <source>
        <dbReference type="ARBA" id="ARBA00023015"/>
    </source>
</evidence>
<evidence type="ECO:0000256" key="1">
    <source>
        <dbReference type="ARBA" id="ARBA00022553"/>
    </source>
</evidence>
<dbReference type="InterPro" id="IPR039420">
    <property type="entry name" value="WalR-like"/>
</dbReference>
<evidence type="ECO:0000256" key="4">
    <source>
        <dbReference type="ARBA" id="ARBA00023163"/>
    </source>
</evidence>
<proteinExistence type="predicted"/>
<dbReference type="OrthoDB" id="4209756at2"/>
<dbReference type="InterPro" id="IPR011006">
    <property type="entry name" value="CheY-like_superfamily"/>
</dbReference>
<dbReference type="GO" id="GO:0000160">
    <property type="term" value="P:phosphorelay signal transduction system"/>
    <property type="evidence" value="ECO:0007669"/>
    <property type="project" value="InterPro"/>
</dbReference>
<dbReference type="SMART" id="SM00448">
    <property type="entry name" value="REC"/>
    <property type="match status" value="1"/>
</dbReference>
<dbReference type="Proteomes" id="UP000268652">
    <property type="component" value="Unassembled WGS sequence"/>
</dbReference>
<comment type="caution">
    <text evidence="8">The sequence shown here is derived from an EMBL/GenBank/DDBJ whole genome shotgun (WGS) entry which is preliminary data.</text>
</comment>
<evidence type="ECO:0000256" key="5">
    <source>
        <dbReference type="PROSITE-ProRule" id="PRU00169"/>
    </source>
</evidence>
<dbReference type="PANTHER" id="PTHR43214:SF24">
    <property type="entry name" value="TRANSCRIPTIONAL REGULATORY PROTEIN NARL-RELATED"/>
    <property type="match status" value="1"/>
</dbReference>
<dbReference type="PRINTS" id="PR00038">
    <property type="entry name" value="HTHLUXR"/>
</dbReference>
<keyword evidence="1 5" id="KW-0597">Phosphoprotein</keyword>